<dbReference type="EMBL" id="FQVD01000080">
    <property type="protein sequence ID" value="SHG06290.1"/>
    <property type="molecule type" value="Genomic_DNA"/>
</dbReference>
<keyword evidence="3" id="KW-1185">Reference proteome</keyword>
<feature type="compositionally biased region" description="Basic residues" evidence="1">
    <location>
        <begin position="94"/>
        <end position="103"/>
    </location>
</feature>
<sequence>SFLPSSRRTSQYPYHRPLPSHHRPSGSQKPSLLRSFRHDPLPAPNRSLLPLWRIPGDIQPLAAGLLLVLRILLRRLHLRRSLRAPLGDVPHQSTRTRHVHSRLRPVDRNVPDRTAHPLDAPKPDPRRNILPVRHHVRTLYAHRLETRAGNHRQVPGRNREILDPFGTVRQTLII</sequence>
<evidence type="ECO:0000313" key="3">
    <source>
        <dbReference type="Proteomes" id="UP000184436"/>
    </source>
</evidence>
<feature type="region of interest" description="Disordered" evidence="1">
    <location>
        <begin position="87"/>
        <end position="128"/>
    </location>
</feature>
<feature type="non-terminal residue" evidence="2">
    <location>
        <position position="1"/>
    </location>
</feature>
<evidence type="ECO:0000256" key="1">
    <source>
        <dbReference type="SAM" id="MobiDB-lite"/>
    </source>
</evidence>
<dbReference type="AlphaFoldDB" id="A0A1M5GR63"/>
<proteinExistence type="predicted"/>
<evidence type="ECO:0000313" key="2">
    <source>
        <dbReference type="EMBL" id="SHG06290.1"/>
    </source>
</evidence>
<feature type="compositionally biased region" description="Basic and acidic residues" evidence="1">
    <location>
        <begin position="104"/>
        <end position="127"/>
    </location>
</feature>
<feature type="compositionally biased region" description="Polar residues" evidence="1">
    <location>
        <begin position="1"/>
        <end position="12"/>
    </location>
</feature>
<name>A0A1M5GR63_9BACE</name>
<reference evidence="2 3" key="1">
    <citation type="submission" date="2016-11" db="EMBL/GenBank/DDBJ databases">
        <authorList>
            <person name="Jaros S."/>
            <person name="Januszkiewicz K."/>
            <person name="Wedrychowicz H."/>
        </authorList>
    </citation>
    <scope>NUCLEOTIDE SEQUENCE [LARGE SCALE GENOMIC DNA]</scope>
    <source>
        <strain evidence="2 3">DSM 26883</strain>
    </source>
</reference>
<accession>A0A1M5GR63</accession>
<protein>
    <submittedName>
        <fullName evidence="2">Uncharacterized protein</fullName>
    </submittedName>
</protein>
<organism evidence="2 3">
    <name type="scientific">Bacteroides faecichinchillae</name>
    <dbReference type="NCBI Taxonomy" id="871325"/>
    <lineage>
        <taxon>Bacteria</taxon>
        <taxon>Pseudomonadati</taxon>
        <taxon>Bacteroidota</taxon>
        <taxon>Bacteroidia</taxon>
        <taxon>Bacteroidales</taxon>
        <taxon>Bacteroidaceae</taxon>
        <taxon>Bacteroides</taxon>
    </lineage>
</organism>
<gene>
    <name evidence="2" type="ORF">SAMN05444349_1801</name>
</gene>
<dbReference type="Proteomes" id="UP000184436">
    <property type="component" value="Unassembled WGS sequence"/>
</dbReference>
<feature type="region of interest" description="Disordered" evidence="1">
    <location>
        <begin position="1"/>
        <end position="39"/>
    </location>
</feature>